<evidence type="ECO:0000256" key="5">
    <source>
        <dbReference type="ARBA" id="ARBA00022538"/>
    </source>
</evidence>
<feature type="transmembrane region" description="Helical" evidence="23">
    <location>
        <begin position="367"/>
        <end position="392"/>
    </location>
</feature>
<protein>
    <recommendedName>
        <fullName evidence="19">P-type Na(+) transporter</fullName>
        <ecNumber evidence="19">7.2.2.3</ecNumber>
    </recommendedName>
</protein>
<comment type="caution">
    <text evidence="25">The sequence shown here is derived from an EMBL/GenBank/DDBJ whole genome shotgun (WGS) entry which is preliminary data.</text>
</comment>
<dbReference type="Pfam" id="PF13246">
    <property type="entry name" value="Cation_ATPase"/>
    <property type="match status" value="1"/>
</dbReference>
<feature type="transmembrane region" description="Helical" evidence="23">
    <location>
        <begin position="141"/>
        <end position="160"/>
    </location>
</feature>
<keyword evidence="11" id="KW-0630">Potassium</keyword>
<keyword evidence="15" id="KW-0406">Ion transport</keyword>
<dbReference type="Pfam" id="PF00689">
    <property type="entry name" value="Cation_ATPase_C"/>
    <property type="match status" value="1"/>
</dbReference>
<dbReference type="Pfam" id="PF00122">
    <property type="entry name" value="E1-E2_ATPase"/>
    <property type="match status" value="1"/>
</dbReference>
<evidence type="ECO:0000256" key="21">
    <source>
        <dbReference type="ARBA" id="ARBA00049499"/>
    </source>
</evidence>
<dbReference type="NCBIfam" id="TIGR01494">
    <property type="entry name" value="ATPase_P-type"/>
    <property type="match status" value="2"/>
</dbReference>
<feature type="region of interest" description="Disordered" evidence="22">
    <location>
        <begin position="1"/>
        <end position="59"/>
    </location>
</feature>
<dbReference type="InterPro" id="IPR018303">
    <property type="entry name" value="ATPase_P-typ_P_site"/>
</dbReference>
<evidence type="ECO:0000256" key="6">
    <source>
        <dbReference type="ARBA" id="ARBA00022692"/>
    </source>
</evidence>
<dbReference type="InterPro" id="IPR004014">
    <property type="entry name" value="ATPase_P-typ_cation-transptr_N"/>
</dbReference>
<keyword evidence="5" id="KW-0633">Potassium transport</keyword>
<dbReference type="SFLD" id="SFLDF00027">
    <property type="entry name" value="p-type_atpase"/>
    <property type="match status" value="1"/>
</dbReference>
<keyword evidence="6 23" id="KW-0812">Transmembrane</keyword>
<dbReference type="InterPro" id="IPR006068">
    <property type="entry name" value="ATPase_P-typ_cation-transptr_C"/>
</dbReference>
<feature type="transmembrane region" description="Helical" evidence="23">
    <location>
        <begin position="117"/>
        <end position="135"/>
    </location>
</feature>
<feature type="transmembrane region" description="Helical" evidence="23">
    <location>
        <begin position="1044"/>
        <end position="1067"/>
    </location>
</feature>
<dbReference type="SUPFAM" id="SSF81660">
    <property type="entry name" value="Metal cation-transporting ATPase, ATP-binding domain N"/>
    <property type="match status" value="1"/>
</dbReference>
<keyword evidence="14" id="KW-0915">Sodium</keyword>
<dbReference type="SMART" id="SM00831">
    <property type="entry name" value="Cation_ATPase_N"/>
    <property type="match status" value="1"/>
</dbReference>
<evidence type="ECO:0000256" key="1">
    <source>
        <dbReference type="ARBA" id="ARBA00001946"/>
    </source>
</evidence>
<dbReference type="Pfam" id="PF00690">
    <property type="entry name" value="Cation_ATPase_N"/>
    <property type="match status" value="1"/>
</dbReference>
<dbReference type="InterPro" id="IPR008250">
    <property type="entry name" value="ATPase_P-typ_transduc_dom_A_sf"/>
</dbReference>
<evidence type="ECO:0000256" key="13">
    <source>
        <dbReference type="ARBA" id="ARBA00022989"/>
    </source>
</evidence>
<dbReference type="Gene3D" id="1.20.1110.10">
    <property type="entry name" value="Calcium-transporting ATPase, transmembrane domain"/>
    <property type="match status" value="2"/>
</dbReference>
<dbReference type="InterPro" id="IPR006414">
    <property type="entry name" value="P-type_ATPase_IID"/>
</dbReference>
<dbReference type="SUPFAM" id="SSF81653">
    <property type="entry name" value="Calcium ATPase, transduction domain A"/>
    <property type="match status" value="1"/>
</dbReference>
<comment type="catalytic activity">
    <reaction evidence="21">
        <text>Na(+)(in) + ATP + H2O = Na(+)(out) + ADP + phosphate + H(+)</text>
        <dbReference type="Rhea" id="RHEA:14633"/>
        <dbReference type="ChEBI" id="CHEBI:15377"/>
        <dbReference type="ChEBI" id="CHEBI:15378"/>
        <dbReference type="ChEBI" id="CHEBI:29101"/>
        <dbReference type="ChEBI" id="CHEBI:30616"/>
        <dbReference type="ChEBI" id="CHEBI:43474"/>
        <dbReference type="ChEBI" id="CHEBI:456216"/>
        <dbReference type="EC" id="7.2.2.3"/>
    </reaction>
    <physiologicalReaction direction="left-to-right" evidence="21">
        <dbReference type="Rhea" id="RHEA:14634"/>
    </physiologicalReaction>
</comment>
<keyword evidence="4" id="KW-1003">Cell membrane</keyword>
<evidence type="ECO:0000313" key="26">
    <source>
        <dbReference type="Proteomes" id="UP001595075"/>
    </source>
</evidence>
<feature type="region of interest" description="Disordered" evidence="22">
    <location>
        <begin position="448"/>
        <end position="481"/>
    </location>
</feature>
<dbReference type="Gene3D" id="3.40.50.1000">
    <property type="entry name" value="HAD superfamily/HAD-like"/>
    <property type="match status" value="1"/>
</dbReference>
<dbReference type="SFLD" id="SFLDG00002">
    <property type="entry name" value="C1.7:_P-type_atpase_like"/>
    <property type="match status" value="1"/>
</dbReference>
<evidence type="ECO:0000256" key="3">
    <source>
        <dbReference type="ARBA" id="ARBA00022448"/>
    </source>
</evidence>
<dbReference type="EC" id="7.2.2.3" evidence="19"/>
<accession>A0ABR4CLU5</accession>
<dbReference type="CDD" id="cd02086">
    <property type="entry name" value="P-type_ATPase_Na_ENA"/>
    <property type="match status" value="1"/>
</dbReference>
<dbReference type="InterPro" id="IPR001757">
    <property type="entry name" value="P_typ_ATPase"/>
</dbReference>
<keyword evidence="3" id="KW-0813">Transport</keyword>
<feature type="transmembrane region" description="Helical" evidence="23">
    <location>
        <begin position="339"/>
        <end position="361"/>
    </location>
</feature>
<evidence type="ECO:0000256" key="14">
    <source>
        <dbReference type="ARBA" id="ARBA00023053"/>
    </source>
</evidence>
<dbReference type="SUPFAM" id="SSF81665">
    <property type="entry name" value="Calcium ATPase, transmembrane domain M"/>
    <property type="match status" value="1"/>
</dbReference>
<dbReference type="EMBL" id="JAZHXI010000006">
    <property type="protein sequence ID" value="KAL2070938.1"/>
    <property type="molecule type" value="Genomic_DNA"/>
</dbReference>
<keyword evidence="12" id="KW-1278">Translocase</keyword>
<evidence type="ECO:0000256" key="20">
    <source>
        <dbReference type="ARBA" id="ARBA00048599"/>
    </source>
</evidence>
<evidence type="ECO:0000259" key="24">
    <source>
        <dbReference type="SMART" id="SM00831"/>
    </source>
</evidence>
<gene>
    <name evidence="25" type="ORF">VTL71DRAFT_13964</name>
</gene>
<evidence type="ECO:0000256" key="18">
    <source>
        <dbReference type="ARBA" id="ARBA00035017"/>
    </source>
</evidence>
<dbReference type="InterPro" id="IPR023299">
    <property type="entry name" value="ATPase_P-typ_cyto_dom_N"/>
</dbReference>
<comment type="catalytic activity">
    <reaction evidence="20">
        <text>K(+)(in) + ATP + H2O = K(+)(out) + ADP + phosphate + H(+)</text>
        <dbReference type="Rhea" id="RHEA:75815"/>
        <dbReference type="ChEBI" id="CHEBI:15377"/>
        <dbReference type="ChEBI" id="CHEBI:15378"/>
        <dbReference type="ChEBI" id="CHEBI:29103"/>
        <dbReference type="ChEBI" id="CHEBI:30616"/>
        <dbReference type="ChEBI" id="CHEBI:43474"/>
        <dbReference type="ChEBI" id="CHEBI:456216"/>
    </reaction>
</comment>
<comment type="subcellular location">
    <subcellularLocation>
        <location evidence="2">Cell membrane</location>
        <topology evidence="2">Multi-pass membrane protein</topology>
    </subcellularLocation>
</comment>
<dbReference type="InterPro" id="IPR023298">
    <property type="entry name" value="ATPase_P-typ_TM_dom_sf"/>
</dbReference>
<evidence type="ECO:0000256" key="9">
    <source>
        <dbReference type="ARBA" id="ARBA00022840"/>
    </source>
</evidence>
<dbReference type="SUPFAM" id="SSF56784">
    <property type="entry name" value="HAD-like"/>
    <property type="match status" value="1"/>
</dbReference>
<evidence type="ECO:0000256" key="7">
    <source>
        <dbReference type="ARBA" id="ARBA00022723"/>
    </source>
</evidence>
<dbReference type="InterPro" id="IPR036412">
    <property type="entry name" value="HAD-like_sf"/>
</dbReference>
<dbReference type="PANTHER" id="PTHR42861">
    <property type="entry name" value="CALCIUM-TRANSPORTING ATPASE"/>
    <property type="match status" value="1"/>
</dbReference>
<dbReference type="Gene3D" id="2.70.150.10">
    <property type="entry name" value="Calcium-transporting ATPase, cytoplasmic transduction domain A"/>
    <property type="match status" value="1"/>
</dbReference>
<dbReference type="InterPro" id="IPR044492">
    <property type="entry name" value="P_typ_ATPase_HD_dom"/>
</dbReference>
<proteinExistence type="inferred from homology"/>
<name>A0ABR4CLU5_9HELO</name>
<keyword evidence="26" id="KW-1185">Reference proteome</keyword>
<dbReference type="PRINTS" id="PR00119">
    <property type="entry name" value="CATATPASE"/>
</dbReference>
<evidence type="ECO:0000256" key="11">
    <source>
        <dbReference type="ARBA" id="ARBA00022958"/>
    </source>
</evidence>
<feature type="transmembrane region" description="Helical" evidence="23">
    <location>
        <begin position="961"/>
        <end position="983"/>
    </location>
</feature>
<evidence type="ECO:0000256" key="19">
    <source>
        <dbReference type="ARBA" id="ARBA00035029"/>
    </source>
</evidence>
<dbReference type="Proteomes" id="UP001595075">
    <property type="component" value="Unassembled WGS sequence"/>
</dbReference>
<keyword evidence="9" id="KW-0067">ATP-binding</keyword>
<feature type="transmembrane region" description="Helical" evidence="23">
    <location>
        <begin position="914"/>
        <end position="941"/>
    </location>
</feature>
<keyword evidence="13 23" id="KW-1133">Transmembrane helix</keyword>
<evidence type="ECO:0000256" key="17">
    <source>
        <dbReference type="ARBA" id="ARBA00023201"/>
    </source>
</evidence>
<evidence type="ECO:0000313" key="25">
    <source>
        <dbReference type="EMBL" id="KAL2070938.1"/>
    </source>
</evidence>
<evidence type="ECO:0000256" key="16">
    <source>
        <dbReference type="ARBA" id="ARBA00023136"/>
    </source>
</evidence>
<dbReference type="Gene3D" id="3.40.1110.10">
    <property type="entry name" value="Calcium-transporting ATPase, cytoplasmic domain N"/>
    <property type="match status" value="1"/>
</dbReference>
<keyword evidence="10" id="KW-0460">Magnesium</keyword>
<feature type="transmembrane region" description="Helical" evidence="23">
    <location>
        <begin position="1012"/>
        <end position="1032"/>
    </location>
</feature>
<reference evidence="25 26" key="1">
    <citation type="journal article" date="2024" name="Commun. Biol.">
        <title>Comparative genomic analysis of thermophilic fungi reveals convergent evolutionary adaptations and gene losses.</title>
        <authorList>
            <person name="Steindorff A.S."/>
            <person name="Aguilar-Pontes M.V."/>
            <person name="Robinson A.J."/>
            <person name="Andreopoulos B."/>
            <person name="LaButti K."/>
            <person name="Kuo A."/>
            <person name="Mondo S."/>
            <person name="Riley R."/>
            <person name="Otillar R."/>
            <person name="Haridas S."/>
            <person name="Lipzen A."/>
            <person name="Grimwood J."/>
            <person name="Schmutz J."/>
            <person name="Clum A."/>
            <person name="Reid I.D."/>
            <person name="Moisan M.C."/>
            <person name="Butler G."/>
            <person name="Nguyen T.T.M."/>
            <person name="Dewar K."/>
            <person name="Conant G."/>
            <person name="Drula E."/>
            <person name="Henrissat B."/>
            <person name="Hansel C."/>
            <person name="Singer S."/>
            <person name="Hutchinson M.I."/>
            <person name="de Vries R.P."/>
            <person name="Natvig D.O."/>
            <person name="Powell A.J."/>
            <person name="Tsang A."/>
            <person name="Grigoriev I.V."/>
        </authorList>
    </citation>
    <scope>NUCLEOTIDE SEQUENCE [LARGE SCALE GENOMIC DNA]</scope>
    <source>
        <strain evidence="25 26">CBS 494.80</strain>
    </source>
</reference>
<keyword evidence="8" id="KW-0547">Nucleotide-binding</keyword>
<feature type="compositionally biased region" description="Low complexity" evidence="22">
    <location>
        <begin position="28"/>
        <end position="38"/>
    </location>
</feature>
<evidence type="ECO:0000256" key="10">
    <source>
        <dbReference type="ARBA" id="ARBA00022842"/>
    </source>
</evidence>
<evidence type="ECO:0000256" key="8">
    <source>
        <dbReference type="ARBA" id="ARBA00022741"/>
    </source>
</evidence>
<evidence type="ECO:0000256" key="2">
    <source>
        <dbReference type="ARBA" id="ARBA00004651"/>
    </source>
</evidence>
<dbReference type="SFLD" id="SFLDS00003">
    <property type="entry name" value="Haloacid_Dehalogenase"/>
    <property type="match status" value="1"/>
</dbReference>
<comment type="cofactor">
    <cofactor evidence="1">
        <name>Mg(2+)</name>
        <dbReference type="ChEBI" id="CHEBI:18420"/>
    </cofactor>
</comment>
<evidence type="ECO:0000256" key="15">
    <source>
        <dbReference type="ARBA" id="ARBA00023065"/>
    </source>
</evidence>
<dbReference type="InterPro" id="IPR059000">
    <property type="entry name" value="ATPase_P-type_domA"/>
</dbReference>
<dbReference type="PROSITE" id="PS00154">
    <property type="entry name" value="ATPASE_E1_E2"/>
    <property type="match status" value="1"/>
</dbReference>
<dbReference type="NCBIfam" id="TIGR01523">
    <property type="entry name" value="ATPase-IID_K-Na"/>
    <property type="match status" value="1"/>
</dbReference>
<keyword evidence="17" id="KW-0739">Sodium transport</keyword>
<evidence type="ECO:0000256" key="22">
    <source>
        <dbReference type="SAM" id="MobiDB-lite"/>
    </source>
</evidence>
<keyword evidence="7" id="KW-0479">Metal-binding</keyword>
<comment type="similarity">
    <text evidence="18">Belongs to the cation transport ATPase (P-type) (TC 3.A.3) family. Type IID subfamily.</text>
</comment>
<sequence>MADLEKNSQGARPQGIKFQDAKPEETASQQSQQSQSSQKSKDPKQQAIDGHVSGQSNKPISAPAHALTIDALVSELKVDTENGLTSAEAKTRLEEYGENKLDEGAGVQPVKILIRQIANAMILILIIAMAVSFGIQSYIEGGVVCAVIFLNIVVGFFQEYNAEKTLDSLRNLSSPTSSAIRDGKNETVATVHLVPGDLVELKTGDLIPADVRLLDSMNFETDESALTGESLPVAKVCGGVHDAGTGPGDRLNIAFSSTTVTKGRATGAVFATGMHTEIGSIAAALNKKDGKVRQVKRKEDGTAKPHRYLQAWGLTAGDFIGHFLGVNVGTPLQRKLSKFAILLFGIAVVCAIIVMGANKFANNKEVIIYAVATGLSMIPASLIVVLTITMAAGTKRMVERQVVVRKLDSLEALGGVTDICSDKTGTLTQGKMVVKKAWLPSAGTFSVGTSSDPVDPTQGDLSHSSIHPAQLTGPKDKRPEENDKVMPFQELLDNHPQLETYLNIASLANLAKIHKGDDGWKATGDPTEIAIQVFASRFNWQRERWTAGESPKWTQAAEYPFDSDVKKMTVIFKSAEKEMVYSKGAVERVISSCTHFQKDANAEPIEMSKDIETEILAHMEALAAQGLRVLALACKEWHDTTADTREKNEQAPRENVEKDLIFQGLVGLYDPPRPESKGAVQECHEAGIVVHMLTGDHPGTARAIAAQVGILPADMQSLAKRVTDSMVMTASQFDNLTDDDIDALPVLPLVIARCSPNTKVRMIDALHRRGCFAAMTGDGVNDSPSLKRADVGIAMGQAGSDVAKDASDIVLTDDNFASILNAIEEGRRMFDNIQKFVLHLLGQNIAQACTLLIGLAFKDNESLSVFPLSPVEILWVIMITSSLPDMGLGFEVAAPDIMQRPPQSLKTGVFTIEVMIDMMVYGLWMAALCLSAFSIVLFGFGDGSLGIGCNNSIDQGCGTVFRARATTFVCMTWFSLFLAWEMVNMRRSFFRMQPGSKKYFTQWAIDIWRNKFLFWSIVAGFVTVFPTLYIPVLNDKVFRHTGITWEWVVVIIETILFFAGVETWKWAKRIFFRRRAKKLNLGNKDLSQSVFARYNTEEVEKNV</sequence>
<evidence type="ECO:0000256" key="12">
    <source>
        <dbReference type="ARBA" id="ARBA00022967"/>
    </source>
</evidence>
<evidence type="ECO:0000256" key="23">
    <source>
        <dbReference type="SAM" id="Phobius"/>
    </source>
</evidence>
<keyword evidence="16 23" id="KW-0472">Membrane</keyword>
<evidence type="ECO:0000256" key="4">
    <source>
        <dbReference type="ARBA" id="ARBA00022475"/>
    </source>
</evidence>
<feature type="domain" description="Cation-transporting P-type ATPase N-terminal" evidence="24">
    <location>
        <begin position="63"/>
        <end position="137"/>
    </location>
</feature>
<dbReference type="InterPro" id="IPR023214">
    <property type="entry name" value="HAD_sf"/>
</dbReference>
<organism evidence="25 26">
    <name type="scientific">Oculimacula yallundae</name>
    <dbReference type="NCBI Taxonomy" id="86028"/>
    <lineage>
        <taxon>Eukaryota</taxon>
        <taxon>Fungi</taxon>
        <taxon>Dikarya</taxon>
        <taxon>Ascomycota</taxon>
        <taxon>Pezizomycotina</taxon>
        <taxon>Leotiomycetes</taxon>
        <taxon>Helotiales</taxon>
        <taxon>Ploettnerulaceae</taxon>
        <taxon>Oculimacula</taxon>
    </lineage>
</organism>